<accession>A0A8T8DZ98</accession>
<dbReference type="EMBL" id="CP069188">
    <property type="protein sequence ID" value="QRV14829.1"/>
    <property type="molecule type" value="Genomic_DNA"/>
</dbReference>
<dbReference type="SUPFAM" id="SSF56235">
    <property type="entry name" value="N-terminal nucleophile aminohydrolases (Ntn hydrolases)"/>
    <property type="match status" value="1"/>
</dbReference>
<evidence type="ECO:0000313" key="2">
    <source>
        <dbReference type="Proteomes" id="UP000637819"/>
    </source>
</evidence>
<dbReference type="KEGG" id="hsal:JMJ58_18210"/>
<dbReference type="InterPro" id="IPR029055">
    <property type="entry name" value="Ntn_hydrolases_N"/>
</dbReference>
<dbReference type="AlphaFoldDB" id="A0A8T8DZ98"/>
<sequence length="76" mass="7561">MVATSQPLAAEAGLSILRDGGNAFDAADGEVGALRSCGPAPADATIETVQAALEETDDETLAGATEPRKDGVAIGY</sequence>
<dbReference type="OrthoDB" id="183046at2157"/>
<evidence type="ECO:0000313" key="1">
    <source>
        <dbReference type="EMBL" id="QRV14829.1"/>
    </source>
</evidence>
<reference evidence="1 2" key="1">
    <citation type="submission" date="2021-01" db="EMBL/GenBank/DDBJ databases">
        <title>Genome Sequence and Methylation Pattern of Haloterrigena salifodinae BOL5-1, An Extremely Halophilic Archaeon from a Bolivian Salt Mine.</title>
        <authorList>
            <person name="DasSarma P."/>
            <person name="Anton B.P."/>
            <person name="DasSarma S.L."/>
            <person name="von Ehrenheim H.A.L."/>
            <person name="Martinez F.L."/>
            <person name="Guzman D."/>
            <person name="Roberts R.J."/>
            <person name="DasSarma S."/>
        </authorList>
    </citation>
    <scope>NUCLEOTIDE SEQUENCE [LARGE SCALE GENOMIC DNA]</scope>
    <source>
        <strain evidence="1 2">BOL5-1</strain>
    </source>
</reference>
<keyword evidence="2" id="KW-1185">Reference proteome</keyword>
<proteinExistence type="predicted"/>
<protein>
    <submittedName>
        <fullName evidence="1">Uncharacterized protein</fullName>
    </submittedName>
</protein>
<dbReference type="Proteomes" id="UP000637819">
    <property type="component" value="Chromosome"/>
</dbReference>
<organism evidence="1 2">
    <name type="scientific">Haloterrigena salifodinae</name>
    <dbReference type="NCBI Taxonomy" id="2675099"/>
    <lineage>
        <taxon>Archaea</taxon>
        <taxon>Methanobacteriati</taxon>
        <taxon>Methanobacteriota</taxon>
        <taxon>Stenosarchaea group</taxon>
        <taxon>Halobacteria</taxon>
        <taxon>Halobacteriales</taxon>
        <taxon>Natrialbaceae</taxon>
        <taxon>Haloterrigena</taxon>
    </lineage>
</organism>
<gene>
    <name evidence="1" type="ORF">JMJ58_18210</name>
</gene>
<name>A0A8T8DZ98_9EURY</name>